<evidence type="ECO:0008006" key="4">
    <source>
        <dbReference type="Google" id="ProtNLM"/>
    </source>
</evidence>
<accession>A0AAU9T4K2</accession>
<dbReference type="EMBL" id="OU466863">
    <property type="protein sequence ID" value="CAH2079209.1"/>
    <property type="molecule type" value="Genomic_DNA"/>
</dbReference>
<sequence>MLKLPLLCIHQVKKFILLVILMLTPFLTVF</sequence>
<name>A0AAU9T4K2_THLAR</name>
<evidence type="ECO:0000256" key="1">
    <source>
        <dbReference type="SAM" id="Phobius"/>
    </source>
</evidence>
<keyword evidence="1" id="KW-0472">Membrane</keyword>
<feature type="transmembrane region" description="Helical" evidence="1">
    <location>
        <begin position="12"/>
        <end position="29"/>
    </location>
</feature>
<evidence type="ECO:0000313" key="3">
    <source>
        <dbReference type="Proteomes" id="UP000836841"/>
    </source>
</evidence>
<reference evidence="2 3" key="1">
    <citation type="submission" date="2022-03" db="EMBL/GenBank/DDBJ databases">
        <authorList>
            <person name="Nunn A."/>
            <person name="Chopra R."/>
            <person name="Nunn A."/>
            <person name="Contreras Garrido A."/>
        </authorList>
    </citation>
    <scope>NUCLEOTIDE SEQUENCE [LARGE SCALE GENOMIC DNA]</scope>
</reference>
<organism evidence="2 3">
    <name type="scientific">Thlaspi arvense</name>
    <name type="common">Field penny-cress</name>
    <dbReference type="NCBI Taxonomy" id="13288"/>
    <lineage>
        <taxon>Eukaryota</taxon>
        <taxon>Viridiplantae</taxon>
        <taxon>Streptophyta</taxon>
        <taxon>Embryophyta</taxon>
        <taxon>Tracheophyta</taxon>
        <taxon>Spermatophyta</taxon>
        <taxon>Magnoliopsida</taxon>
        <taxon>eudicotyledons</taxon>
        <taxon>Gunneridae</taxon>
        <taxon>Pentapetalae</taxon>
        <taxon>rosids</taxon>
        <taxon>malvids</taxon>
        <taxon>Brassicales</taxon>
        <taxon>Brassicaceae</taxon>
        <taxon>Thlaspideae</taxon>
        <taxon>Thlaspi</taxon>
    </lineage>
</organism>
<evidence type="ECO:0000313" key="2">
    <source>
        <dbReference type="EMBL" id="CAH2079209.1"/>
    </source>
</evidence>
<proteinExistence type="predicted"/>
<keyword evidence="1" id="KW-1133">Transmembrane helix</keyword>
<protein>
    <recommendedName>
        <fullName evidence="4">NADH dehydrogenase subunit 4</fullName>
    </recommendedName>
</protein>
<keyword evidence="1" id="KW-0812">Transmembrane</keyword>
<gene>
    <name evidence="2" type="ORF">TAV2_LOCUS24870</name>
</gene>
<dbReference type="Proteomes" id="UP000836841">
    <property type="component" value="Chromosome 7"/>
</dbReference>
<keyword evidence="3" id="KW-1185">Reference proteome</keyword>
<dbReference type="AlphaFoldDB" id="A0AAU9T4K2"/>